<gene>
    <name evidence="2" type="ORF">ALC56_09444</name>
</gene>
<proteinExistence type="predicted"/>
<organism evidence="2 3">
    <name type="scientific">Trachymyrmex septentrionalis</name>
    <dbReference type="NCBI Taxonomy" id="34720"/>
    <lineage>
        <taxon>Eukaryota</taxon>
        <taxon>Metazoa</taxon>
        <taxon>Ecdysozoa</taxon>
        <taxon>Arthropoda</taxon>
        <taxon>Hexapoda</taxon>
        <taxon>Insecta</taxon>
        <taxon>Pterygota</taxon>
        <taxon>Neoptera</taxon>
        <taxon>Endopterygota</taxon>
        <taxon>Hymenoptera</taxon>
        <taxon>Apocrita</taxon>
        <taxon>Aculeata</taxon>
        <taxon>Formicoidea</taxon>
        <taxon>Formicidae</taxon>
        <taxon>Myrmicinae</taxon>
        <taxon>Trachymyrmex</taxon>
    </lineage>
</organism>
<reference evidence="2 3" key="1">
    <citation type="submission" date="2016-03" db="EMBL/GenBank/DDBJ databases">
        <title>Trachymyrmex septentrionalis WGS genome.</title>
        <authorList>
            <person name="Nygaard S."/>
            <person name="Hu H."/>
            <person name="Boomsma J."/>
            <person name="Zhang G."/>
        </authorList>
    </citation>
    <scope>NUCLEOTIDE SEQUENCE [LARGE SCALE GENOMIC DNA]</scope>
    <source>
        <strain evidence="2">Tsep2-gDNA-1</strain>
        <tissue evidence="2">Whole body</tissue>
    </source>
</reference>
<evidence type="ECO:0000313" key="2">
    <source>
        <dbReference type="EMBL" id="KYN36483.1"/>
    </source>
</evidence>
<evidence type="ECO:0000256" key="1">
    <source>
        <dbReference type="SAM" id="MobiDB-lite"/>
    </source>
</evidence>
<feature type="region of interest" description="Disordered" evidence="1">
    <location>
        <begin position="102"/>
        <end position="141"/>
    </location>
</feature>
<keyword evidence="3" id="KW-1185">Reference proteome</keyword>
<name>A0A195F7R8_9HYME</name>
<dbReference type="EMBL" id="KQ981744">
    <property type="protein sequence ID" value="KYN36483.1"/>
    <property type="molecule type" value="Genomic_DNA"/>
</dbReference>
<sequence>MTAFAPGGRLWTRRSGYSSYSLFLRLRGPAVGTVGHASPSVHSGPASSSASLHDHTAITAHHDPTSAIVLAGIVDSTHLSEPSYPLCPMDNPATERKIKSWGTAMQLEDRERREANRRTEKEIKEKREKGKEQKGKTKWKRQEEVERVLIKVACWNF</sequence>
<feature type="compositionally biased region" description="Basic and acidic residues" evidence="1">
    <location>
        <begin position="107"/>
        <end position="141"/>
    </location>
</feature>
<evidence type="ECO:0000313" key="3">
    <source>
        <dbReference type="Proteomes" id="UP000078541"/>
    </source>
</evidence>
<dbReference type="AlphaFoldDB" id="A0A195F7R8"/>
<accession>A0A195F7R8</accession>
<protein>
    <submittedName>
        <fullName evidence="2">Uncharacterized protein</fullName>
    </submittedName>
</protein>
<dbReference type="Proteomes" id="UP000078541">
    <property type="component" value="Unassembled WGS sequence"/>
</dbReference>